<dbReference type="OrthoDB" id="77878at2759"/>
<keyword evidence="4" id="KW-0472">Membrane</keyword>
<keyword evidence="2" id="KW-0812">Transmembrane</keyword>
<evidence type="ECO:0000256" key="6">
    <source>
        <dbReference type="ARBA" id="ARBA00037847"/>
    </source>
</evidence>
<sequence>MASLSGILHRPLSTATVIALAAISTDLPDRFYSSKPSELDAASRPASAVVSEPPLRRRISFTDLLGVPFVSKARADVPVQNLSFHHVPDFFFGSCSIPASSPPVLRTVYHYAKLADPATYDDSTPSIPLSPSEVVYRWHLADPRAYGVSEKDGCSAFGSQTVVVLLGWLGAKQRHLKSYGAILEKFRKHDPSIMGKIKGSIVDSAPVAAPDPQFSCVATKGMLSSNGLGSGMMVAADSGVKAKPAVTEVALLAVLEKIFEVVPNLPAINR</sequence>
<comment type="subcellular location">
    <subcellularLocation>
        <location evidence="6">Endomembrane system</location>
        <topology evidence="6">Single-pass membrane protein</topology>
    </subcellularLocation>
    <subcellularLocation>
        <location evidence="1">Nucleus membrane</location>
    </subcellularLocation>
</comment>
<keyword evidence="3" id="KW-1133">Transmembrane helix</keyword>
<protein>
    <submittedName>
        <fullName evidence="7">Uncharacterized protein</fullName>
    </submittedName>
</protein>
<dbReference type="PANTHER" id="PTHR12265:SF30">
    <property type="entry name" value="TRANSMEMBRANE PROTEIN 53"/>
    <property type="match status" value="1"/>
</dbReference>
<evidence type="ECO:0000256" key="3">
    <source>
        <dbReference type="ARBA" id="ARBA00022989"/>
    </source>
</evidence>
<reference evidence="7" key="1">
    <citation type="journal article" date="2017" name="Gigascience">
        <title>The genome draft of coconut (Cocos nucifera).</title>
        <authorList>
            <person name="Xiao Y."/>
            <person name="Xu P."/>
            <person name="Fan H."/>
            <person name="Baudouin L."/>
            <person name="Xia W."/>
            <person name="Bocs S."/>
            <person name="Xu J."/>
            <person name="Li Q."/>
            <person name="Guo A."/>
            <person name="Zhou L."/>
            <person name="Li J."/>
            <person name="Wu Y."/>
            <person name="Ma Z."/>
            <person name="Armero A."/>
            <person name="Issali A.E."/>
            <person name="Liu N."/>
            <person name="Peng M."/>
            <person name="Yang Y."/>
        </authorList>
    </citation>
    <scope>NUCLEOTIDE SEQUENCE</scope>
    <source>
        <tissue evidence="7">Spear leaf of Hainan Tall coconut</tissue>
    </source>
</reference>
<accession>A0A8K0IJS0</accession>
<evidence type="ECO:0000256" key="1">
    <source>
        <dbReference type="ARBA" id="ARBA00004126"/>
    </source>
</evidence>
<evidence type="ECO:0000256" key="5">
    <source>
        <dbReference type="ARBA" id="ARBA00023242"/>
    </source>
</evidence>
<dbReference type="EMBL" id="CM017880">
    <property type="protein sequence ID" value="KAG1361213.1"/>
    <property type="molecule type" value="Genomic_DNA"/>
</dbReference>
<evidence type="ECO:0000256" key="2">
    <source>
        <dbReference type="ARBA" id="ARBA00022692"/>
    </source>
</evidence>
<name>A0A8K0IJS0_COCNU</name>
<dbReference type="PANTHER" id="PTHR12265">
    <property type="entry name" value="TRANSMEMBRANE PROTEIN 53"/>
    <property type="match status" value="1"/>
</dbReference>
<keyword evidence="5" id="KW-0539">Nucleus</keyword>
<comment type="caution">
    <text evidence="7">The sequence shown here is derived from an EMBL/GenBank/DDBJ whole genome shotgun (WGS) entry which is preliminary data.</text>
</comment>
<dbReference type="AlphaFoldDB" id="A0A8K0IJS0"/>
<evidence type="ECO:0000313" key="7">
    <source>
        <dbReference type="EMBL" id="KAG1361213.1"/>
    </source>
</evidence>
<dbReference type="Proteomes" id="UP000797356">
    <property type="component" value="Chromosome 9"/>
</dbReference>
<evidence type="ECO:0000313" key="8">
    <source>
        <dbReference type="Proteomes" id="UP000797356"/>
    </source>
</evidence>
<reference evidence="7" key="2">
    <citation type="submission" date="2019-07" db="EMBL/GenBank/DDBJ databases">
        <authorList>
            <person name="Yang Y."/>
            <person name="Bocs S."/>
            <person name="Baudouin L."/>
        </authorList>
    </citation>
    <scope>NUCLEOTIDE SEQUENCE</scope>
    <source>
        <tissue evidence="7">Spear leaf of Hainan Tall coconut</tissue>
    </source>
</reference>
<keyword evidence="8" id="KW-1185">Reference proteome</keyword>
<organism evidence="7 8">
    <name type="scientific">Cocos nucifera</name>
    <name type="common">Coconut palm</name>
    <dbReference type="NCBI Taxonomy" id="13894"/>
    <lineage>
        <taxon>Eukaryota</taxon>
        <taxon>Viridiplantae</taxon>
        <taxon>Streptophyta</taxon>
        <taxon>Embryophyta</taxon>
        <taxon>Tracheophyta</taxon>
        <taxon>Spermatophyta</taxon>
        <taxon>Magnoliopsida</taxon>
        <taxon>Liliopsida</taxon>
        <taxon>Arecaceae</taxon>
        <taxon>Arecoideae</taxon>
        <taxon>Cocoseae</taxon>
        <taxon>Attaleinae</taxon>
        <taxon>Cocos</taxon>
    </lineage>
</organism>
<dbReference type="InterPro" id="IPR008547">
    <property type="entry name" value="DUF829_TMEM53"/>
</dbReference>
<gene>
    <name evidence="7" type="ORF">COCNU_09G006760</name>
</gene>
<dbReference type="GO" id="GO:0031965">
    <property type="term" value="C:nuclear membrane"/>
    <property type="evidence" value="ECO:0007669"/>
    <property type="project" value="UniProtKB-SubCell"/>
</dbReference>
<proteinExistence type="predicted"/>
<evidence type="ECO:0000256" key="4">
    <source>
        <dbReference type="ARBA" id="ARBA00023136"/>
    </source>
</evidence>